<organism evidence="1 2">
    <name type="scientific">Streptomyces antnestii</name>
    <dbReference type="NCBI Taxonomy" id="2494256"/>
    <lineage>
        <taxon>Bacteria</taxon>
        <taxon>Bacillati</taxon>
        <taxon>Actinomycetota</taxon>
        <taxon>Actinomycetes</taxon>
        <taxon>Kitasatosporales</taxon>
        <taxon>Streptomycetaceae</taxon>
        <taxon>Streptomyces</taxon>
    </lineage>
</organism>
<sequence length="248" mass="27213">MLCGFLAGLREALTAPFSLWAHGSLAGGDYQEGRSDLDLIAVVARPLTSDDEARLTALHEGLDAALPLAAHLHCSYLALGDLDDPARPHFTWAHREPFTRTVTPITRRELHAFGLVLHGDPVEGTLPPVDDRTLKQYILADLAEYWRPATQRRELWLEDIWVDLGLMVLARSTVTLREGTLPSKAEALTVLAELDAPAEVVADVRRRRYDAAPATVADPGWPERRAALTLDWLVPALDRTVAGHSADG</sequence>
<accession>A0A3S2Z433</accession>
<dbReference type="OrthoDB" id="4184922at2"/>
<evidence type="ECO:0000313" key="2">
    <source>
        <dbReference type="Proteomes" id="UP000283128"/>
    </source>
</evidence>
<dbReference type="InterPro" id="IPR043519">
    <property type="entry name" value="NT_sf"/>
</dbReference>
<dbReference type="GO" id="GO:0016740">
    <property type="term" value="F:transferase activity"/>
    <property type="evidence" value="ECO:0007669"/>
    <property type="project" value="UniProtKB-KW"/>
</dbReference>
<evidence type="ECO:0000313" key="1">
    <source>
        <dbReference type="EMBL" id="RVU28165.1"/>
    </source>
</evidence>
<proteinExistence type="predicted"/>
<dbReference type="AlphaFoldDB" id="A0A3S2Z433"/>
<dbReference type="Proteomes" id="UP000283128">
    <property type="component" value="Unassembled WGS sequence"/>
</dbReference>
<dbReference type="SUPFAM" id="SSF81301">
    <property type="entry name" value="Nucleotidyltransferase"/>
    <property type="match status" value="1"/>
</dbReference>
<dbReference type="EMBL" id="RZYA01000002">
    <property type="protein sequence ID" value="RVU28165.1"/>
    <property type="molecule type" value="Genomic_DNA"/>
</dbReference>
<protein>
    <submittedName>
        <fullName evidence="1">Nucleotidyltransferase</fullName>
    </submittedName>
</protein>
<keyword evidence="1" id="KW-0808">Transferase</keyword>
<reference evidence="1 2" key="1">
    <citation type="submission" date="2019-01" db="EMBL/GenBank/DDBJ databases">
        <title>Genome sequences of Streptomyces and Rhizobium isolates collected from root and soil.</title>
        <authorList>
            <person name="Chhettri S."/>
            <person name="Sevigny J.L."/>
            <person name="Sen A."/>
            <person name="Ennis N."/>
            <person name="Tisa L."/>
        </authorList>
    </citation>
    <scope>NUCLEOTIDE SEQUENCE [LARGE SCALE GENOMIC DNA]</scope>
    <source>
        <strain evidence="1 2">San01</strain>
    </source>
</reference>
<gene>
    <name evidence="1" type="ORF">EOT10_05315</name>
</gene>
<comment type="caution">
    <text evidence="1">The sequence shown here is derived from an EMBL/GenBank/DDBJ whole genome shotgun (WGS) entry which is preliminary data.</text>
</comment>
<keyword evidence="2" id="KW-1185">Reference proteome</keyword>
<name>A0A3S2Z433_9ACTN</name>